<gene>
    <name evidence="2" type="ORF">CLAFUR5_09181</name>
</gene>
<organism evidence="2 3">
    <name type="scientific">Passalora fulva</name>
    <name type="common">Tomato leaf mold</name>
    <name type="synonym">Cladosporium fulvum</name>
    <dbReference type="NCBI Taxonomy" id="5499"/>
    <lineage>
        <taxon>Eukaryota</taxon>
        <taxon>Fungi</taxon>
        <taxon>Dikarya</taxon>
        <taxon>Ascomycota</taxon>
        <taxon>Pezizomycotina</taxon>
        <taxon>Dothideomycetes</taxon>
        <taxon>Dothideomycetidae</taxon>
        <taxon>Mycosphaerellales</taxon>
        <taxon>Mycosphaerellaceae</taxon>
        <taxon>Fulvia</taxon>
    </lineage>
</organism>
<dbReference type="GeneID" id="71989059"/>
<sequence>MPVLAYTQTMISPPPPGPCSKASSTAPHIQRPSHLNGENSNRRRNPPIQENSNRRHDPSEDENPNRERDPSEEENPNRRRDAESPPPTTRTGTTVRRRKRDRLKRFFRRLLFPIPSSKPRMKSLSSRKKSRSNPFYQTPNSSSTGSICQEPDRNASFSTLNSLERLEVEIEVKRRKREAKMAAKYATTSLPQSSQCAPLIETPGATRVSVEEPAAKPAEPTEGQAEASTAPTDGPKPQGAGPKTQTTSQHLTADS</sequence>
<protein>
    <submittedName>
        <fullName evidence="2">Uncharacterized protein</fullName>
    </submittedName>
</protein>
<feature type="compositionally biased region" description="Polar residues" evidence="1">
    <location>
        <begin position="187"/>
        <end position="196"/>
    </location>
</feature>
<accession>A0A9Q8PGE0</accession>
<name>A0A9Q8PGE0_PASFU</name>
<evidence type="ECO:0000313" key="3">
    <source>
        <dbReference type="Proteomes" id="UP000756132"/>
    </source>
</evidence>
<evidence type="ECO:0000313" key="2">
    <source>
        <dbReference type="EMBL" id="UJO21922.1"/>
    </source>
</evidence>
<dbReference type="EMBL" id="CP090171">
    <property type="protein sequence ID" value="UJO21922.1"/>
    <property type="molecule type" value="Genomic_DNA"/>
</dbReference>
<feature type="compositionally biased region" description="Polar residues" evidence="1">
    <location>
        <begin position="243"/>
        <end position="255"/>
    </location>
</feature>
<reference evidence="2" key="1">
    <citation type="submission" date="2021-12" db="EMBL/GenBank/DDBJ databases">
        <authorList>
            <person name="Zaccaron A."/>
            <person name="Stergiopoulos I."/>
        </authorList>
    </citation>
    <scope>NUCLEOTIDE SEQUENCE</scope>
    <source>
        <strain evidence="2">Race5_Kim</strain>
    </source>
</reference>
<feature type="compositionally biased region" description="Polar residues" evidence="1">
    <location>
        <begin position="1"/>
        <end position="11"/>
    </location>
</feature>
<reference evidence="2" key="2">
    <citation type="journal article" date="2022" name="Microb. Genom.">
        <title>A chromosome-scale genome assembly of the tomato pathogen Cladosporium fulvum reveals a compartmentalized genome architecture and the presence of a dispensable chromosome.</title>
        <authorList>
            <person name="Zaccaron A.Z."/>
            <person name="Chen L.H."/>
            <person name="Samaras A."/>
            <person name="Stergiopoulos I."/>
        </authorList>
    </citation>
    <scope>NUCLEOTIDE SEQUENCE</scope>
    <source>
        <strain evidence="2">Race5_Kim</strain>
    </source>
</reference>
<keyword evidence="3" id="KW-1185">Reference proteome</keyword>
<feature type="region of interest" description="Disordered" evidence="1">
    <location>
        <begin position="185"/>
        <end position="255"/>
    </location>
</feature>
<proteinExistence type="predicted"/>
<feature type="compositionally biased region" description="Basic and acidic residues" evidence="1">
    <location>
        <begin position="52"/>
        <end position="83"/>
    </location>
</feature>
<dbReference type="RefSeq" id="XP_047766288.1">
    <property type="nucleotide sequence ID" value="XM_047908329.1"/>
</dbReference>
<feature type="compositionally biased region" description="Basic residues" evidence="1">
    <location>
        <begin position="95"/>
        <end position="108"/>
    </location>
</feature>
<feature type="compositionally biased region" description="Low complexity" evidence="1">
    <location>
        <begin position="109"/>
        <end position="118"/>
    </location>
</feature>
<feature type="compositionally biased region" description="Basic residues" evidence="1">
    <location>
        <begin position="119"/>
        <end position="131"/>
    </location>
</feature>
<dbReference type="KEGG" id="ffu:CLAFUR5_09181"/>
<feature type="region of interest" description="Disordered" evidence="1">
    <location>
        <begin position="1"/>
        <end position="158"/>
    </location>
</feature>
<evidence type="ECO:0000256" key="1">
    <source>
        <dbReference type="SAM" id="MobiDB-lite"/>
    </source>
</evidence>
<dbReference type="AlphaFoldDB" id="A0A9Q8PGE0"/>
<feature type="compositionally biased region" description="Polar residues" evidence="1">
    <location>
        <begin position="135"/>
        <end position="147"/>
    </location>
</feature>
<dbReference type="Proteomes" id="UP000756132">
    <property type="component" value="Chromosome 9"/>
</dbReference>